<comment type="caution">
    <text evidence="3">The sequence shown here is derived from an EMBL/GenBank/DDBJ whole genome shotgun (WGS) entry which is preliminary data.</text>
</comment>
<dbReference type="InterPro" id="IPR008928">
    <property type="entry name" value="6-hairpin_glycosidase_sf"/>
</dbReference>
<dbReference type="GO" id="GO:0005975">
    <property type="term" value="P:carbohydrate metabolic process"/>
    <property type="evidence" value="ECO:0007669"/>
    <property type="project" value="InterPro"/>
</dbReference>
<evidence type="ECO:0000259" key="2">
    <source>
        <dbReference type="Pfam" id="PF03633"/>
    </source>
</evidence>
<dbReference type="Proteomes" id="UP000886210">
    <property type="component" value="Unassembled WGS sequence"/>
</dbReference>
<gene>
    <name evidence="3" type="ORF">ENF72_02180</name>
</gene>
<dbReference type="AlphaFoldDB" id="A0A7C0XYX2"/>
<name>A0A7C0XYX2_THELI</name>
<reference evidence="3" key="1">
    <citation type="journal article" date="2020" name="mSystems">
        <title>Genome- and Community-Level Interaction Insights into Carbon Utilization and Element Cycling Functions of Hydrothermarchaeota in Hydrothermal Sediment.</title>
        <authorList>
            <person name="Zhou Z."/>
            <person name="Liu Y."/>
            <person name="Xu W."/>
            <person name="Pan J."/>
            <person name="Luo Z.H."/>
            <person name="Li M."/>
        </authorList>
    </citation>
    <scope>NUCLEOTIDE SEQUENCE [LARGE SCALE GENOMIC DNA]</scope>
    <source>
        <strain evidence="3">HyVt-151</strain>
    </source>
</reference>
<dbReference type="Gene3D" id="1.50.10.10">
    <property type="match status" value="1"/>
</dbReference>
<dbReference type="InterPro" id="IPR012341">
    <property type="entry name" value="6hp_glycosidase-like_sf"/>
</dbReference>
<accession>A0A7C0XYX2</accession>
<dbReference type="Gene3D" id="2.60.420.10">
    <property type="entry name" value="Maltose phosphorylase, domain 3"/>
    <property type="match status" value="1"/>
</dbReference>
<organism evidence="3">
    <name type="scientific">Thermococcus litoralis</name>
    <dbReference type="NCBI Taxonomy" id="2265"/>
    <lineage>
        <taxon>Archaea</taxon>
        <taxon>Methanobacteriati</taxon>
        <taxon>Methanobacteriota</taxon>
        <taxon>Thermococci</taxon>
        <taxon>Thermococcales</taxon>
        <taxon>Thermococcaceae</taxon>
        <taxon>Thermococcus</taxon>
    </lineage>
</organism>
<proteinExistence type="predicted"/>
<dbReference type="PANTHER" id="PTHR11051:SF8">
    <property type="entry name" value="PROTEIN-GLUCOSYLGALACTOSYLHYDROXYLYSINE GLUCOSIDASE"/>
    <property type="match status" value="1"/>
</dbReference>
<dbReference type="PANTHER" id="PTHR11051">
    <property type="entry name" value="GLYCOSYL HYDROLASE-RELATED"/>
    <property type="match status" value="1"/>
</dbReference>
<dbReference type="GO" id="GO:0004553">
    <property type="term" value="F:hydrolase activity, hydrolyzing O-glycosyl compounds"/>
    <property type="evidence" value="ECO:0007669"/>
    <property type="project" value="TreeGrafter"/>
</dbReference>
<protein>
    <submittedName>
        <fullName evidence="3">Glycoside hydrolase family 65 protein</fullName>
    </submittedName>
</protein>
<sequence length="187" mass="21012">ARLPEEIRKKIGKTKLIKQADVIAAQYLLKDQFDIETIKKNFDYYIVRTTHASSLSMPAYSIVASWLGYEDLAYEYFIKCAYIDLKNLYGNTQDGFHLATAGGVWQVLFRGFCGIDIEENSIKIAPRLPSKWKAVKFGFSFRGTWLEIKITPKKVAVRSAGGKKAIKLNIAGKELSLGPNEQIAVSL</sequence>
<dbReference type="Pfam" id="PF03632">
    <property type="entry name" value="Glyco_hydro_65m"/>
    <property type="match status" value="1"/>
</dbReference>
<dbReference type="InterPro" id="IPR005195">
    <property type="entry name" value="Glyco_hydro_65_M"/>
</dbReference>
<feature type="domain" description="Glycoside hydrolase family 65 central catalytic" evidence="1">
    <location>
        <begin position="8"/>
        <end position="106"/>
    </location>
</feature>
<evidence type="ECO:0000313" key="3">
    <source>
        <dbReference type="EMBL" id="HDD31420.1"/>
    </source>
</evidence>
<feature type="domain" description="Glycoside hydrolase family 65 C-terminal" evidence="2">
    <location>
        <begin position="118"/>
        <end position="177"/>
    </location>
</feature>
<feature type="non-terminal residue" evidence="3">
    <location>
        <position position="1"/>
    </location>
</feature>
<keyword evidence="3" id="KW-0378">Hydrolase</keyword>
<dbReference type="SUPFAM" id="SSF48208">
    <property type="entry name" value="Six-hairpin glycosidases"/>
    <property type="match status" value="1"/>
</dbReference>
<evidence type="ECO:0000259" key="1">
    <source>
        <dbReference type="Pfam" id="PF03632"/>
    </source>
</evidence>
<dbReference type="Pfam" id="PF03633">
    <property type="entry name" value="Glyco_hydro_65C"/>
    <property type="match status" value="1"/>
</dbReference>
<dbReference type="EMBL" id="DQYG01000094">
    <property type="protein sequence ID" value="HDD31420.1"/>
    <property type="molecule type" value="Genomic_DNA"/>
</dbReference>
<dbReference type="InterPro" id="IPR005194">
    <property type="entry name" value="Glyco_hydro_65_C"/>
</dbReference>